<accession>A0A3S1B2I4</accession>
<keyword evidence="3" id="KW-1185">Reference proteome</keyword>
<reference evidence="2" key="1">
    <citation type="submission" date="2018-12" db="EMBL/GenBank/DDBJ databases">
        <authorList>
            <person name="Will S."/>
            <person name="Neumann-Schaal M."/>
            <person name="Henke P."/>
        </authorList>
    </citation>
    <scope>NUCLEOTIDE SEQUENCE</scope>
    <source>
        <strain evidence="2">PCC 7102</strain>
    </source>
</reference>
<evidence type="ECO:0000313" key="3">
    <source>
        <dbReference type="Proteomes" id="UP000271624"/>
    </source>
</evidence>
<dbReference type="AlphaFoldDB" id="A0A3S1B2I4"/>
<dbReference type="InterPro" id="IPR038695">
    <property type="entry name" value="Saro_0823-like_sf"/>
</dbReference>
<dbReference type="Proteomes" id="UP000271624">
    <property type="component" value="Unassembled WGS sequence"/>
</dbReference>
<proteinExistence type="predicted"/>
<evidence type="ECO:0008006" key="4">
    <source>
        <dbReference type="Google" id="ProtNLM"/>
    </source>
</evidence>
<dbReference type="InterPro" id="IPR003795">
    <property type="entry name" value="DUF192"/>
</dbReference>
<evidence type="ECO:0000256" key="1">
    <source>
        <dbReference type="SAM" id="MobiDB-lite"/>
    </source>
</evidence>
<gene>
    <name evidence="2" type="ORF">DSM106972_051670</name>
</gene>
<sequence length="166" mass="17724">MGCSASTTAKTPTEAPTSLSNAQVTQNTNKGQQLPISAVAVLPSGAKIELEVAKTPEQQQMGLMYRPALPDNRGMLFAFASPQPVSFWMKNVPVKLDMVFIHQGVVEYITDSAPPCTAEPCPTYGPNKLIDQVIELRAGRAAELKLKVGDRIKIQPISTSGKSTAG</sequence>
<evidence type="ECO:0000313" key="2">
    <source>
        <dbReference type="EMBL" id="RUT03528.1"/>
    </source>
</evidence>
<reference evidence="2" key="2">
    <citation type="journal article" date="2019" name="Genome Biol. Evol.">
        <title>Day and night: Metabolic profiles and evolutionary relationships of six axenic non-marine cyanobacteria.</title>
        <authorList>
            <person name="Will S.E."/>
            <person name="Henke P."/>
            <person name="Boedeker C."/>
            <person name="Huang S."/>
            <person name="Brinkmann H."/>
            <person name="Rohde M."/>
            <person name="Jarek M."/>
            <person name="Friedl T."/>
            <person name="Seufert S."/>
            <person name="Schumacher M."/>
            <person name="Overmann J."/>
            <person name="Neumann-Schaal M."/>
            <person name="Petersen J."/>
        </authorList>
    </citation>
    <scope>NUCLEOTIDE SEQUENCE [LARGE SCALE GENOMIC DNA]</scope>
    <source>
        <strain evidence="2">PCC 7102</strain>
    </source>
</reference>
<name>A0A3S1B2I4_9CYAN</name>
<comment type="caution">
    <text evidence="2">The sequence shown here is derived from an EMBL/GenBank/DDBJ whole genome shotgun (WGS) entry which is preliminary data.</text>
</comment>
<dbReference type="Gene3D" id="2.60.120.1140">
    <property type="entry name" value="Protein of unknown function DUF192"/>
    <property type="match status" value="1"/>
</dbReference>
<dbReference type="PANTHER" id="PTHR37953">
    <property type="entry name" value="UPF0127 PROTEIN MJ1496"/>
    <property type="match status" value="1"/>
</dbReference>
<feature type="region of interest" description="Disordered" evidence="1">
    <location>
        <begin position="1"/>
        <end position="28"/>
    </location>
</feature>
<protein>
    <recommendedName>
        <fullName evidence="4">DUF192 domain-containing protein</fullName>
    </recommendedName>
</protein>
<dbReference type="PANTHER" id="PTHR37953:SF1">
    <property type="entry name" value="UPF0127 PROTEIN MJ1496"/>
    <property type="match status" value="1"/>
</dbReference>
<dbReference type="Pfam" id="PF02643">
    <property type="entry name" value="DUF192"/>
    <property type="match status" value="1"/>
</dbReference>
<organism evidence="2 3">
    <name type="scientific">Dulcicalothrix desertica PCC 7102</name>
    <dbReference type="NCBI Taxonomy" id="232991"/>
    <lineage>
        <taxon>Bacteria</taxon>
        <taxon>Bacillati</taxon>
        <taxon>Cyanobacteriota</taxon>
        <taxon>Cyanophyceae</taxon>
        <taxon>Nostocales</taxon>
        <taxon>Calotrichaceae</taxon>
        <taxon>Dulcicalothrix</taxon>
    </lineage>
</organism>
<dbReference type="EMBL" id="RSCL01000013">
    <property type="protein sequence ID" value="RUT03528.1"/>
    <property type="molecule type" value="Genomic_DNA"/>
</dbReference>